<evidence type="ECO:0000313" key="2">
    <source>
        <dbReference type="EMBL" id="WOK08923.1"/>
    </source>
</evidence>
<feature type="transmembrane region" description="Helical" evidence="1">
    <location>
        <begin position="93"/>
        <end position="113"/>
    </location>
</feature>
<organism evidence="2 3">
    <name type="scientific">Imperialibacter roseus</name>
    <dbReference type="NCBI Taxonomy" id="1324217"/>
    <lineage>
        <taxon>Bacteria</taxon>
        <taxon>Pseudomonadati</taxon>
        <taxon>Bacteroidota</taxon>
        <taxon>Cytophagia</taxon>
        <taxon>Cytophagales</taxon>
        <taxon>Flammeovirgaceae</taxon>
        <taxon>Imperialibacter</taxon>
    </lineage>
</organism>
<gene>
    <name evidence="2" type="ORF">RT717_09775</name>
</gene>
<keyword evidence="1" id="KW-0812">Transmembrane</keyword>
<evidence type="ECO:0000256" key="1">
    <source>
        <dbReference type="SAM" id="Phobius"/>
    </source>
</evidence>
<dbReference type="EMBL" id="CP136051">
    <property type="protein sequence ID" value="WOK08923.1"/>
    <property type="molecule type" value="Genomic_DNA"/>
</dbReference>
<name>A0ABZ0IV49_9BACT</name>
<feature type="transmembrane region" description="Helical" evidence="1">
    <location>
        <begin position="12"/>
        <end position="28"/>
    </location>
</feature>
<evidence type="ECO:0000313" key="3">
    <source>
        <dbReference type="Proteomes" id="UP001302349"/>
    </source>
</evidence>
<proteinExistence type="predicted"/>
<reference evidence="2 3" key="1">
    <citation type="journal article" date="2023" name="Microbiol. Resour. Announc.">
        <title>Complete Genome Sequence of Imperialibacter roseus strain P4T.</title>
        <authorList>
            <person name="Tizabi D.R."/>
            <person name="Bachvaroff T."/>
            <person name="Hill R.T."/>
        </authorList>
    </citation>
    <scope>NUCLEOTIDE SEQUENCE [LARGE SCALE GENOMIC DNA]</scope>
    <source>
        <strain evidence="2 3">P4T</strain>
    </source>
</reference>
<keyword evidence="3" id="KW-1185">Reference proteome</keyword>
<protein>
    <submittedName>
        <fullName evidence="2">Uncharacterized protein</fullName>
    </submittedName>
</protein>
<accession>A0ABZ0IV49</accession>
<sequence length="122" mass="14264">MDLIRKLFEAVIWLGFFATVFFAYYYYLKFRNSEKMLLIEKGTDISEVYKKREVHFPWFILGYTILGCSLGFALGLAIFLYLKQTQANFHSDILPFLSLPLMFLFGAIGLIAGNNIERKKRQ</sequence>
<feature type="transmembrane region" description="Helical" evidence="1">
    <location>
        <begin position="58"/>
        <end position="81"/>
    </location>
</feature>
<dbReference type="Proteomes" id="UP001302349">
    <property type="component" value="Chromosome"/>
</dbReference>
<dbReference type="RefSeq" id="WP_317491552.1">
    <property type="nucleotide sequence ID" value="NZ_CP136051.1"/>
</dbReference>
<keyword evidence="1" id="KW-0472">Membrane</keyword>
<keyword evidence="1" id="KW-1133">Transmembrane helix</keyword>